<reference evidence="3 4" key="1">
    <citation type="submission" date="2014-06" db="EMBL/GenBank/DDBJ databases">
        <title>The genome of the endonuclear symbiont Nucleicultrix amoebiphila.</title>
        <authorList>
            <person name="Schulz F."/>
            <person name="Horn M."/>
        </authorList>
    </citation>
    <scope>NUCLEOTIDE SEQUENCE [LARGE SCALE GENOMIC DNA]</scope>
    <source>
        <strain evidence="3 4">FS5</strain>
    </source>
</reference>
<organism evidence="3 4">
    <name type="scientific">Candidatus Nucleicultrix amoebiphila FS5</name>
    <dbReference type="NCBI Taxonomy" id="1414854"/>
    <lineage>
        <taxon>Bacteria</taxon>
        <taxon>Pseudomonadati</taxon>
        <taxon>Pseudomonadota</taxon>
        <taxon>Alphaproteobacteria</taxon>
        <taxon>Holosporales</taxon>
        <taxon>Candidatus Nucleicultricaceae</taxon>
        <taxon>Candidatus Nucleicultrix</taxon>
    </lineage>
</organism>
<dbReference type="AlphaFoldDB" id="A0A1W6N5H3"/>
<dbReference type="Proteomes" id="UP000237351">
    <property type="component" value="Chromosome"/>
</dbReference>
<dbReference type="KEGG" id="naf:GQ61_06670"/>
<accession>A0A1W6N5H3</accession>
<feature type="compositionally biased region" description="Polar residues" evidence="1">
    <location>
        <begin position="317"/>
        <end position="330"/>
    </location>
</feature>
<feature type="signal peptide" evidence="2">
    <location>
        <begin position="1"/>
        <end position="20"/>
    </location>
</feature>
<feature type="chain" id="PRO_5012935894" evidence="2">
    <location>
        <begin position="21"/>
        <end position="549"/>
    </location>
</feature>
<dbReference type="STRING" id="1414854.GQ61_06670"/>
<evidence type="ECO:0000313" key="3">
    <source>
        <dbReference type="EMBL" id="ARN85026.1"/>
    </source>
</evidence>
<protein>
    <submittedName>
        <fullName evidence="3">Uncharacterized protein</fullName>
    </submittedName>
</protein>
<feature type="region of interest" description="Disordered" evidence="1">
    <location>
        <begin position="305"/>
        <end position="360"/>
    </location>
</feature>
<evidence type="ECO:0000256" key="1">
    <source>
        <dbReference type="SAM" id="MobiDB-lite"/>
    </source>
</evidence>
<dbReference type="EMBL" id="CP008743">
    <property type="protein sequence ID" value="ARN85026.1"/>
    <property type="molecule type" value="Genomic_DNA"/>
</dbReference>
<proteinExistence type="predicted"/>
<keyword evidence="2" id="KW-0732">Signal</keyword>
<evidence type="ECO:0000313" key="4">
    <source>
        <dbReference type="Proteomes" id="UP000237351"/>
    </source>
</evidence>
<sequence length="549" mass="62645">MKTKFIRSLMFVALSTTAIASVQASWHNQDDRSHPPIRQVQKRTLDEIYQAPSASGSGLFSTLCSMAYSVGSFLSSSLFGSTSQEDTRDTVPTRAPIHPQVFHADIQSHLGQIQQPRRIVRAPRHQIIDSLKDNDSHAPRYQSQLRHTSFFPPIDPSYDQRSKGAPALLERPVLDYVAHHGDVVNIEGTHYRVKFQMCDQFGTIHDEGELGSTVKAHLLRFKKTKQIGESSYYVAEGRNDAETQFAYQRCYEGFRLKLQLTRIEPQHHHASPIGFAHYSLTPIRTPVSQSQSLSFNPLPLPVVSSFPSSSSRDFPTVSRTSSSTMVQPIQTIEIDDEEDQSTQMQSESRTKKKQRSTEKKIIDLTKPVAPTHQAPVFVFPSGRHQGSLQSADIAFSSEDQRYFDDVVSVRPMQPHSQQRSTMSADIIVLEKPKSPPQESSLLVDIDDPESIQRALNTYSIERRYNQMEPIYMRWFKELDVRSGLKQLTDQQKHSGTHNPLLEHQINQARQRLRELAQRNPIARILKSRGFTDAEIRYAQEQKYLNFYDR</sequence>
<gene>
    <name evidence="3" type="ORF">GQ61_06670</name>
</gene>
<name>A0A1W6N5H3_9PROT</name>
<evidence type="ECO:0000256" key="2">
    <source>
        <dbReference type="SAM" id="SignalP"/>
    </source>
</evidence>
<keyword evidence="4" id="KW-1185">Reference proteome</keyword>
<dbReference type="RefSeq" id="WP_085784538.1">
    <property type="nucleotide sequence ID" value="NZ_CP008743.1"/>
</dbReference>